<dbReference type="PANTHER" id="PTHR43531">
    <property type="entry name" value="PROTEIN ICFG"/>
    <property type="match status" value="1"/>
</dbReference>
<dbReference type="InterPro" id="IPR004089">
    <property type="entry name" value="MCPsignal_dom"/>
</dbReference>
<evidence type="ECO:0000256" key="5">
    <source>
        <dbReference type="SAM" id="Coils"/>
    </source>
</evidence>
<dbReference type="GO" id="GO:0005886">
    <property type="term" value="C:plasma membrane"/>
    <property type="evidence" value="ECO:0007669"/>
    <property type="project" value="TreeGrafter"/>
</dbReference>
<evidence type="ECO:0000256" key="1">
    <source>
        <dbReference type="ARBA" id="ARBA00004370"/>
    </source>
</evidence>
<keyword evidence="13" id="KW-1185">Reference proteome</keyword>
<evidence type="ECO:0000313" key="13">
    <source>
        <dbReference type="Proteomes" id="UP001162889"/>
    </source>
</evidence>
<dbReference type="RefSeq" id="WP_217943551.1">
    <property type="nucleotide sequence ID" value="NZ_JAHTGR010000009.1"/>
</dbReference>
<dbReference type="EMBL" id="JAHTGR010000009">
    <property type="protein sequence ID" value="MBV6322799.1"/>
    <property type="molecule type" value="Genomic_DNA"/>
</dbReference>
<dbReference type="SMART" id="SM00304">
    <property type="entry name" value="HAMP"/>
    <property type="match status" value="1"/>
</dbReference>
<dbReference type="Pfam" id="PF00015">
    <property type="entry name" value="MCPsignal"/>
    <property type="match status" value="1"/>
</dbReference>
<feature type="compositionally biased region" description="Low complexity" evidence="6">
    <location>
        <begin position="525"/>
        <end position="558"/>
    </location>
</feature>
<organism evidence="10 12">
    <name type="scientific">Duganella violaceipulchra</name>
    <dbReference type="NCBI Taxonomy" id="2849652"/>
    <lineage>
        <taxon>Bacteria</taxon>
        <taxon>Pseudomonadati</taxon>
        <taxon>Pseudomonadota</taxon>
        <taxon>Betaproteobacteria</taxon>
        <taxon>Burkholderiales</taxon>
        <taxon>Oxalobacteraceae</taxon>
        <taxon>Telluria group</taxon>
        <taxon>Duganella</taxon>
    </lineage>
</organism>
<gene>
    <name evidence="10" type="ORF">KVP70_17835</name>
    <name evidence="11" type="ORF">L1274_001579</name>
</gene>
<dbReference type="Pfam" id="PF00672">
    <property type="entry name" value="HAMP"/>
    <property type="match status" value="1"/>
</dbReference>
<feature type="transmembrane region" description="Helical" evidence="7">
    <location>
        <begin position="12"/>
        <end position="32"/>
    </location>
</feature>
<evidence type="ECO:0000256" key="4">
    <source>
        <dbReference type="PROSITE-ProRule" id="PRU00284"/>
    </source>
</evidence>
<proteinExistence type="inferred from homology"/>
<keyword evidence="7" id="KW-0472">Membrane</keyword>
<keyword evidence="7" id="KW-0812">Transmembrane</keyword>
<evidence type="ECO:0000256" key="7">
    <source>
        <dbReference type="SAM" id="Phobius"/>
    </source>
</evidence>
<keyword evidence="2" id="KW-0488">Methylation</keyword>
<dbReference type="EMBL" id="JALJZU010000003">
    <property type="protein sequence ID" value="MCP2007879.1"/>
    <property type="molecule type" value="Genomic_DNA"/>
</dbReference>
<evidence type="ECO:0000313" key="10">
    <source>
        <dbReference type="EMBL" id="MBV6322799.1"/>
    </source>
</evidence>
<feature type="domain" description="HAMP" evidence="9">
    <location>
        <begin position="212"/>
        <end position="264"/>
    </location>
</feature>
<protein>
    <submittedName>
        <fullName evidence="10">MCP four helix bundle domain-containing protein</fullName>
    </submittedName>
    <submittedName>
        <fullName evidence="11">Methyl-accepting chemotaxis protein</fullName>
    </submittedName>
</protein>
<evidence type="ECO:0000313" key="12">
    <source>
        <dbReference type="Proteomes" id="UP001155901"/>
    </source>
</evidence>
<name>A0AA41H8W3_9BURK</name>
<dbReference type="Proteomes" id="UP001162889">
    <property type="component" value="Unassembled WGS sequence"/>
</dbReference>
<comment type="similarity">
    <text evidence="3">Belongs to the methyl-accepting chemotaxis (MCP) protein family.</text>
</comment>
<evidence type="ECO:0000256" key="3">
    <source>
        <dbReference type="ARBA" id="ARBA00029447"/>
    </source>
</evidence>
<dbReference type="GO" id="GO:0004888">
    <property type="term" value="F:transmembrane signaling receptor activity"/>
    <property type="evidence" value="ECO:0007669"/>
    <property type="project" value="TreeGrafter"/>
</dbReference>
<dbReference type="CDD" id="cd06225">
    <property type="entry name" value="HAMP"/>
    <property type="match status" value="1"/>
</dbReference>
<reference evidence="10" key="1">
    <citation type="submission" date="2021-07" db="EMBL/GenBank/DDBJ databases">
        <title>Characterization of violacein-producing bacteria and related species.</title>
        <authorList>
            <person name="Wilson H.S."/>
            <person name="De Leon M.E."/>
        </authorList>
    </citation>
    <scope>NUCLEOTIDE SEQUENCE</scope>
    <source>
        <strain evidence="10">HSC-15S17</strain>
    </source>
</reference>
<dbReference type="SMART" id="SM00283">
    <property type="entry name" value="MA"/>
    <property type="match status" value="1"/>
</dbReference>
<dbReference type="GO" id="GO:0007165">
    <property type="term" value="P:signal transduction"/>
    <property type="evidence" value="ECO:0007669"/>
    <property type="project" value="UniProtKB-KW"/>
</dbReference>
<dbReference type="AlphaFoldDB" id="A0AA41H8W3"/>
<sequence length="570" mass="59603">MNLTDYKIKTRLGAGFGLVLLLMLIMIVTAIGRFGAVGQSAKDIVERDWPSASAAATIDAAAREDARRVLALFVISDKAQRAKSYERIDQDKKTIDAALATLGQLTETPDEKALLAKIQAARVSYNTSFLKVADLVEADERDKAAELMNSETFPLLDTLEELTGTMVKQQKSDIEGGGKVATGHIDFSRTMMIVLGVVALIVSGALAAWITGSITGPLEEAVAIAKSVAAGDLSTRIDVRASDETGELLAALQHMNTSLARTVHEVRRSTATINQASGEIASGNMDLSGRTESQASSLEETASTMEELTSTVKQNADNARQANQLVISASSVATRGGQLVAQVVDTMGSIKASSSKIVDIIGVIDGIAFQTNILALNAAVEAARAGEQGRGFAVVASEVRSLAQRSATAAKEIKVLIDDSVEKVDGGSAVVDEAGQTMGLIVTSVQQVADIMAEITSASQEQSMGIEQVNEAISQMDEMTQQNAALVEQAAAAAQSMQDEAGTLSASVSVFKLDDSYAAEPAAAARPAVARRPAPAAALAVKPATKPAPKPAAKAAAKPKADMNSEWEEF</sequence>
<dbReference type="InterPro" id="IPR051310">
    <property type="entry name" value="MCP_chemotaxis"/>
</dbReference>
<dbReference type="Pfam" id="PF12729">
    <property type="entry name" value="4HB_MCP_1"/>
    <property type="match status" value="1"/>
</dbReference>
<keyword evidence="7" id="KW-1133">Transmembrane helix</keyword>
<feature type="transmembrane region" description="Helical" evidence="7">
    <location>
        <begin position="192"/>
        <end position="210"/>
    </location>
</feature>
<dbReference type="PROSITE" id="PS50885">
    <property type="entry name" value="HAMP"/>
    <property type="match status" value="1"/>
</dbReference>
<evidence type="ECO:0000256" key="6">
    <source>
        <dbReference type="SAM" id="MobiDB-lite"/>
    </source>
</evidence>
<evidence type="ECO:0000259" key="8">
    <source>
        <dbReference type="PROSITE" id="PS50111"/>
    </source>
</evidence>
<feature type="region of interest" description="Disordered" evidence="6">
    <location>
        <begin position="525"/>
        <end position="570"/>
    </location>
</feature>
<dbReference type="InterPro" id="IPR024478">
    <property type="entry name" value="HlyB_4HB_MCP"/>
</dbReference>
<accession>A0AA41H8W3</accession>
<evidence type="ECO:0000259" key="9">
    <source>
        <dbReference type="PROSITE" id="PS50885"/>
    </source>
</evidence>
<keyword evidence="5" id="KW-0175">Coiled coil</keyword>
<dbReference type="PROSITE" id="PS50111">
    <property type="entry name" value="CHEMOTAXIS_TRANSDUC_2"/>
    <property type="match status" value="1"/>
</dbReference>
<reference evidence="11" key="2">
    <citation type="submission" date="2022-03" db="EMBL/GenBank/DDBJ databases">
        <title>Genome Encyclopedia of Bacteria and Archaea VI: Functional Genomics of Type Strains.</title>
        <authorList>
            <person name="Whitman W."/>
        </authorList>
    </citation>
    <scope>NUCLEOTIDE SEQUENCE</scope>
    <source>
        <strain evidence="11">HSC-15S17</strain>
    </source>
</reference>
<comment type="caution">
    <text evidence="10">The sequence shown here is derived from an EMBL/GenBank/DDBJ whole genome shotgun (WGS) entry which is preliminary data.</text>
</comment>
<evidence type="ECO:0000313" key="11">
    <source>
        <dbReference type="EMBL" id="MCP2007879.1"/>
    </source>
</evidence>
<dbReference type="PANTHER" id="PTHR43531:SF14">
    <property type="entry name" value="METHYL-ACCEPTING CHEMOTAXIS PROTEIN I-RELATED"/>
    <property type="match status" value="1"/>
</dbReference>
<feature type="domain" description="Methyl-accepting transducer" evidence="8">
    <location>
        <begin position="269"/>
        <end position="498"/>
    </location>
</feature>
<dbReference type="FunFam" id="1.10.287.950:FF:000001">
    <property type="entry name" value="Methyl-accepting chemotaxis sensory transducer"/>
    <property type="match status" value="1"/>
</dbReference>
<dbReference type="Proteomes" id="UP001155901">
    <property type="component" value="Unassembled WGS sequence"/>
</dbReference>
<feature type="coiled-coil region" evidence="5">
    <location>
        <begin position="469"/>
        <end position="496"/>
    </location>
</feature>
<dbReference type="CDD" id="cd11386">
    <property type="entry name" value="MCP_signal"/>
    <property type="match status" value="1"/>
</dbReference>
<dbReference type="CDD" id="cd19411">
    <property type="entry name" value="MCP2201-like_sensor"/>
    <property type="match status" value="1"/>
</dbReference>
<evidence type="ECO:0000256" key="2">
    <source>
        <dbReference type="ARBA" id="ARBA00022481"/>
    </source>
</evidence>
<dbReference type="InterPro" id="IPR047347">
    <property type="entry name" value="YvaQ-like_sensor"/>
</dbReference>
<keyword evidence="4" id="KW-0807">Transducer</keyword>
<comment type="subcellular location">
    <subcellularLocation>
        <location evidence="1">Membrane</location>
    </subcellularLocation>
</comment>
<dbReference type="GO" id="GO:0006935">
    <property type="term" value="P:chemotaxis"/>
    <property type="evidence" value="ECO:0007669"/>
    <property type="project" value="TreeGrafter"/>
</dbReference>
<dbReference type="InterPro" id="IPR003660">
    <property type="entry name" value="HAMP_dom"/>
</dbReference>